<dbReference type="SUPFAM" id="SSF53098">
    <property type="entry name" value="Ribonuclease H-like"/>
    <property type="match status" value="2"/>
</dbReference>
<dbReference type="InterPro" id="IPR044730">
    <property type="entry name" value="RNase_H-like_dom_plant"/>
</dbReference>
<dbReference type="InterPro" id="IPR036397">
    <property type="entry name" value="RNaseH_sf"/>
</dbReference>
<keyword evidence="3" id="KW-1185">Reference proteome</keyword>
<dbReference type="CDD" id="cd06222">
    <property type="entry name" value="RNase_H_like"/>
    <property type="match status" value="1"/>
</dbReference>
<dbReference type="PANTHER" id="PTHR47074">
    <property type="entry name" value="BNAC02G40300D PROTEIN"/>
    <property type="match status" value="1"/>
</dbReference>
<dbReference type="Pfam" id="PF13456">
    <property type="entry name" value="RVT_3"/>
    <property type="match status" value="1"/>
</dbReference>
<proteinExistence type="predicted"/>
<evidence type="ECO:0000313" key="3">
    <source>
        <dbReference type="Proteomes" id="UP000796880"/>
    </source>
</evidence>
<dbReference type="EMBL" id="VOIH02000009">
    <property type="protein sequence ID" value="KAF3438278.1"/>
    <property type="molecule type" value="Genomic_DNA"/>
</dbReference>
<dbReference type="Gene3D" id="3.30.420.10">
    <property type="entry name" value="Ribonuclease H-like superfamily/Ribonuclease H"/>
    <property type="match status" value="2"/>
</dbReference>
<organism evidence="2 3">
    <name type="scientific">Rhamnella rubrinervis</name>
    <dbReference type="NCBI Taxonomy" id="2594499"/>
    <lineage>
        <taxon>Eukaryota</taxon>
        <taxon>Viridiplantae</taxon>
        <taxon>Streptophyta</taxon>
        <taxon>Embryophyta</taxon>
        <taxon>Tracheophyta</taxon>
        <taxon>Spermatophyta</taxon>
        <taxon>Magnoliopsida</taxon>
        <taxon>eudicotyledons</taxon>
        <taxon>Gunneridae</taxon>
        <taxon>Pentapetalae</taxon>
        <taxon>rosids</taxon>
        <taxon>fabids</taxon>
        <taxon>Rosales</taxon>
        <taxon>Rhamnaceae</taxon>
        <taxon>rhamnoid group</taxon>
        <taxon>Rhamneae</taxon>
        <taxon>Rhamnella</taxon>
    </lineage>
</organism>
<accession>A0A8K0DZY6</accession>
<dbReference type="InterPro" id="IPR052929">
    <property type="entry name" value="RNase_H-like_EbsB-rel"/>
</dbReference>
<protein>
    <recommendedName>
        <fullName evidence="1">RNase H type-1 domain-containing protein</fullName>
    </recommendedName>
</protein>
<dbReference type="Proteomes" id="UP000796880">
    <property type="component" value="Unassembled WGS sequence"/>
</dbReference>
<dbReference type="PANTHER" id="PTHR47074:SF48">
    <property type="entry name" value="POLYNUCLEOTIDYL TRANSFERASE, RIBONUCLEASE H-LIKE SUPERFAMILY PROTEIN"/>
    <property type="match status" value="1"/>
</dbReference>
<dbReference type="InterPro" id="IPR012337">
    <property type="entry name" value="RNaseH-like_sf"/>
</dbReference>
<comment type="caution">
    <text evidence="2">The sequence shown here is derived from an EMBL/GenBank/DDBJ whole genome shotgun (WGS) entry which is preliminary data.</text>
</comment>
<evidence type="ECO:0000259" key="1">
    <source>
        <dbReference type="Pfam" id="PF13456"/>
    </source>
</evidence>
<dbReference type="InterPro" id="IPR002156">
    <property type="entry name" value="RNaseH_domain"/>
</dbReference>
<sequence length="358" mass="41623">MSKLGWKLAEREESLWSNLLRIKYFRNGDFFKCEAKQGCIPTRKRGTKDITRAISYFEITVDEFERLSVLDKHIMDRTETVSMLTPYSAELKALEWASEIVERKSFPRVFWFCDSQMAVKDSNEPNSWFAYNEILNVRHAFAGKRWSLFWISRRRNMLADLIAKTTLYNLSAFNFEVCCRDPIPTGNKSKVWKPPTNRWLKINIDAAFKDNSAAAAMDVRDSTGTPLFLATQLFSCLSSYNVDAKILALNWASTHAKECNWKNIIWVTDAKEVANTVLEASTPANWNSWYEIQSLKERFLCEDWILEWNNREANCLADLEAKYTLQHKTLLRCDEFSLNLLPKCITDRIQLERLASAV</sequence>
<gene>
    <name evidence="2" type="ORF">FNV43_RR21039</name>
</gene>
<evidence type="ECO:0000313" key="2">
    <source>
        <dbReference type="EMBL" id="KAF3438278.1"/>
    </source>
</evidence>
<dbReference type="GO" id="GO:0004523">
    <property type="term" value="F:RNA-DNA hybrid ribonuclease activity"/>
    <property type="evidence" value="ECO:0007669"/>
    <property type="project" value="InterPro"/>
</dbReference>
<feature type="domain" description="RNase H type-1" evidence="1">
    <location>
        <begin position="203"/>
        <end position="323"/>
    </location>
</feature>
<dbReference type="GO" id="GO:0003676">
    <property type="term" value="F:nucleic acid binding"/>
    <property type="evidence" value="ECO:0007669"/>
    <property type="project" value="InterPro"/>
</dbReference>
<reference evidence="2" key="1">
    <citation type="submission" date="2020-03" db="EMBL/GenBank/DDBJ databases">
        <title>A high-quality chromosome-level genome assembly of a woody plant with both climbing and erect habits, Rhamnella rubrinervis.</title>
        <authorList>
            <person name="Lu Z."/>
            <person name="Yang Y."/>
            <person name="Zhu X."/>
            <person name="Sun Y."/>
        </authorList>
    </citation>
    <scope>NUCLEOTIDE SEQUENCE</scope>
    <source>
        <strain evidence="2">BYM</strain>
        <tissue evidence="2">Leaf</tissue>
    </source>
</reference>
<dbReference type="AlphaFoldDB" id="A0A8K0DZY6"/>
<name>A0A8K0DZY6_9ROSA</name>